<evidence type="ECO:0000259" key="1">
    <source>
        <dbReference type="Pfam" id="PF01471"/>
    </source>
</evidence>
<dbReference type="Pfam" id="PF01471">
    <property type="entry name" value="PG_binding_1"/>
    <property type="match status" value="1"/>
</dbReference>
<proteinExistence type="predicted"/>
<dbReference type="InterPro" id="IPR036365">
    <property type="entry name" value="PGBD-like_sf"/>
</dbReference>
<gene>
    <name evidence="2" type="ORF">DQ393_29525</name>
</gene>
<evidence type="ECO:0000313" key="3">
    <source>
        <dbReference type="Proteomes" id="UP000251205"/>
    </source>
</evidence>
<dbReference type="PROSITE" id="PS51257">
    <property type="entry name" value="PROKAR_LIPOPROTEIN"/>
    <property type="match status" value="1"/>
</dbReference>
<accession>A0A329YA16</accession>
<evidence type="ECO:0000313" key="2">
    <source>
        <dbReference type="EMBL" id="RAX37835.1"/>
    </source>
</evidence>
<dbReference type="OrthoDB" id="8397096at2"/>
<dbReference type="EMBL" id="QMKK01000056">
    <property type="protein sequence ID" value="RAX37835.1"/>
    <property type="molecule type" value="Genomic_DNA"/>
</dbReference>
<dbReference type="InterPro" id="IPR002477">
    <property type="entry name" value="Peptidoglycan-bd-like"/>
</dbReference>
<name>A0A329YA16_RHITR</name>
<dbReference type="AlphaFoldDB" id="A0A329YA16"/>
<reference evidence="2 3" key="1">
    <citation type="submission" date="2018-06" db="EMBL/GenBank/DDBJ databases">
        <title>Whole Genome Sequence of an efficient microsymbiont, Rhizobium tropici.</title>
        <authorList>
            <person name="Srinivasan R."/>
            <person name="Singh H.V."/>
            <person name="Srivastava R."/>
            <person name="Kumari B."/>
            <person name="Radhakrishna A."/>
        </authorList>
    </citation>
    <scope>NUCLEOTIDE SEQUENCE [LARGE SCALE GENOMIC DNA]</scope>
    <source>
        <strain evidence="2 3">IGFRI Rhizo-19</strain>
    </source>
</reference>
<feature type="domain" description="Peptidoglycan binding-like" evidence="1">
    <location>
        <begin position="406"/>
        <end position="440"/>
    </location>
</feature>
<dbReference type="SUPFAM" id="SSF47090">
    <property type="entry name" value="PGBD-like"/>
    <property type="match status" value="1"/>
</dbReference>
<organism evidence="2 3">
    <name type="scientific">Rhizobium tropici</name>
    <dbReference type="NCBI Taxonomy" id="398"/>
    <lineage>
        <taxon>Bacteria</taxon>
        <taxon>Pseudomonadati</taxon>
        <taxon>Pseudomonadota</taxon>
        <taxon>Alphaproteobacteria</taxon>
        <taxon>Hyphomicrobiales</taxon>
        <taxon>Rhizobiaceae</taxon>
        <taxon>Rhizobium/Agrobacterium group</taxon>
        <taxon>Rhizobium</taxon>
    </lineage>
</organism>
<dbReference type="InterPro" id="IPR036366">
    <property type="entry name" value="PGBDSf"/>
</dbReference>
<dbReference type="Proteomes" id="UP000251205">
    <property type="component" value="Unassembled WGS sequence"/>
</dbReference>
<sequence>MRKQRDGMLRFFGSAQRLRLIVTLMTLLFVSSCTTDSQPSMVLRADRVKASAANRVGVVASMVQYSGLSVKPSPGSPEWKLVVLGGYDYVDEDLCTPFLDNLFVAERKLRATRNQISDTGTAAMAIMSIAGTSLEAIGYVAASLGLAKSSIDNYEILRLVDLGPSRVRQLVTRAQIAYREQTIKNGGDYNQEVLAMNAVAGYLDLCRVPTIVSLIDRAVDNTGFVADTSSNLAAPQLLTVGGMQVSANEALRASEHGQARFVPKDPDAPIVAVPKGGTRIAGAITSYEKEIDLLDGKRIQQALCVPDDGNFGNHQSKTRLAIEQFKLAWGRRVTIPSGDSPKTLNSPDQRLAILSKGSAARCNSWQNHTFEMFLFPEPQNVVEFKDNFIRIMTEEKIAPDVVARIEKDDQFGPNLREAIKAFQDNRKLPITGFLDTKTYDEIVKGRS</sequence>
<protein>
    <recommendedName>
        <fullName evidence="1">Peptidoglycan binding-like domain-containing protein</fullName>
    </recommendedName>
</protein>
<dbReference type="Gene3D" id="1.10.101.10">
    <property type="entry name" value="PGBD-like superfamily/PGBD"/>
    <property type="match status" value="1"/>
</dbReference>
<comment type="caution">
    <text evidence="2">The sequence shown here is derived from an EMBL/GenBank/DDBJ whole genome shotgun (WGS) entry which is preliminary data.</text>
</comment>